<accession>A0ABU2U9Y7</accession>
<evidence type="ECO:0000256" key="1">
    <source>
        <dbReference type="SAM" id="MobiDB-lite"/>
    </source>
</evidence>
<gene>
    <name evidence="2" type="ORF">RM764_45360</name>
</gene>
<comment type="caution">
    <text evidence="2">The sequence shown here is derived from an EMBL/GenBank/DDBJ whole genome shotgun (WGS) entry which is preliminary data.</text>
</comment>
<dbReference type="EMBL" id="JAVREY010000159">
    <property type="protein sequence ID" value="MDT0470058.1"/>
    <property type="molecule type" value="Genomic_DNA"/>
</dbReference>
<reference evidence="3" key="1">
    <citation type="submission" date="2023-07" db="EMBL/GenBank/DDBJ databases">
        <title>30 novel species of actinomycetes from the DSMZ collection.</title>
        <authorList>
            <person name="Nouioui I."/>
        </authorList>
    </citation>
    <scope>NUCLEOTIDE SEQUENCE [LARGE SCALE GENOMIC DNA]</scope>
    <source>
        <strain evidence="3">DSM 41699</strain>
    </source>
</reference>
<feature type="region of interest" description="Disordered" evidence="1">
    <location>
        <begin position="89"/>
        <end position="108"/>
    </location>
</feature>
<sequence>MRVLDGVHRIRAAELRGESDIEVRFFDGGEKEAFLLAVQLNSAHGKPLSLDDRTAAARRIIASHPHWSDRRIASVTRLSAKNVAALRGCSTGDGPQSNKRVGLDGRARPLNPAEGRLLAGELLEQDPHISLRELARRAGMSVATASDVRQRFLDGRELLPPRLRDGGSNDDRPRGQGGAGSLSGFGLGSSALLDSLRRDPSVRHSESGRKFLQLLSIHPAGPSEWQKLVQGVPAHRTDAVARIARDYAEAWLNVADMLEDNQ</sequence>
<evidence type="ECO:0000313" key="3">
    <source>
        <dbReference type="Proteomes" id="UP001183809"/>
    </source>
</evidence>
<organism evidence="2 3">
    <name type="scientific">Streptomyces gibsoniae</name>
    <dbReference type="NCBI Taxonomy" id="3075529"/>
    <lineage>
        <taxon>Bacteria</taxon>
        <taxon>Bacillati</taxon>
        <taxon>Actinomycetota</taxon>
        <taxon>Actinomycetes</taxon>
        <taxon>Kitasatosporales</taxon>
        <taxon>Streptomycetaceae</taxon>
        <taxon>Streptomyces</taxon>
    </lineage>
</organism>
<name>A0ABU2U9Y7_9ACTN</name>
<evidence type="ECO:0000313" key="2">
    <source>
        <dbReference type="EMBL" id="MDT0470058.1"/>
    </source>
</evidence>
<dbReference type="SUPFAM" id="SSF110849">
    <property type="entry name" value="ParB/Sulfiredoxin"/>
    <property type="match status" value="1"/>
</dbReference>
<dbReference type="InterPro" id="IPR036086">
    <property type="entry name" value="ParB/Sulfiredoxin_sf"/>
</dbReference>
<dbReference type="Proteomes" id="UP001183809">
    <property type="component" value="Unassembled WGS sequence"/>
</dbReference>
<dbReference type="RefSeq" id="WP_311701485.1">
    <property type="nucleotide sequence ID" value="NZ_JAVREY010000159.1"/>
</dbReference>
<proteinExistence type="predicted"/>
<feature type="region of interest" description="Disordered" evidence="1">
    <location>
        <begin position="156"/>
        <end position="183"/>
    </location>
</feature>
<feature type="compositionally biased region" description="Basic and acidic residues" evidence="1">
    <location>
        <begin position="156"/>
        <end position="174"/>
    </location>
</feature>
<keyword evidence="3" id="KW-1185">Reference proteome</keyword>
<protein>
    <submittedName>
        <fullName evidence="2">Winged helix-turn-helix transcriptional regulator</fullName>
    </submittedName>
</protein>